<evidence type="ECO:0000256" key="3">
    <source>
        <dbReference type="ARBA" id="ARBA00022989"/>
    </source>
</evidence>
<feature type="transmembrane region" description="Helical" evidence="6">
    <location>
        <begin position="48"/>
        <end position="67"/>
    </location>
</feature>
<dbReference type="GO" id="GO:0022857">
    <property type="term" value="F:transmembrane transporter activity"/>
    <property type="evidence" value="ECO:0007669"/>
    <property type="project" value="InterPro"/>
</dbReference>
<feature type="transmembrane region" description="Helical" evidence="6">
    <location>
        <begin position="457"/>
        <end position="477"/>
    </location>
</feature>
<feature type="transmembrane region" description="Helical" evidence="6">
    <location>
        <begin position="319"/>
        <end position="336"/>
    </location>
</feature>
<dbReference type="AlphaFoldDB" id="A0A0D0CIH1"/>
<keyword evidence="4 6" id="KW-0472">Membrane</keyword>
<dbReference type="OrthoDB" id="440755at2759"/>
<sequence>MATRGSKLKDGLMILSVSGVTTLNTFLSGALTVALPTIGHDLNFSQSALQWPVNVYNLAYGCTLLLFGRLGDILGGRNMFLAGSFWFFLWSIAAAFAPNPEAFIIFVALKGLGAAANTPAGIRIFVSHFPAGPSRNKAFGILGAGQPLGFILGLVLGGVLIESPATWRAIFYFQAGLAFLFVLLGFFCLENDHNTFGRYTKGLDWGGAFLSTAGIALLSYALADVPSAPHGWLSPQILAPLFLSILLLLAFWAYETYRESRSLSVLMPPSLWSNTSARMGAITSMVFFGWWSFNCLMYFATLFYQQVQLLTPLETSVRFIPMVISGTITNLLGGWLMNRVSGLPLMLVGLAGNVAAPIIFALIKVDASYWLMAFWVMVLIVGADVIYPVATVFISSALDEESQSLAGGIFNVATRLGTSIGIGATSSVANSVTSHYVRLHPSSSATSPDALMYGFRAAGWTLVGAAVVSWGIGAVFLRGIGVVGRKGGGGREGGEGEGQDGKAEGDVDMDVVTVNVVTEDKGVEVESDKSEV</sequence>
<dbReference type="Gene3D" id="1.20.1720.10">
    <property type="entry name" value="Multidrug resistance protein D"/>
    <property type="match status" value="1"/>
</dbReference>
<dbReference type="PANTHER" id="PTHR42718">
    <property type="entry name" value="MAJOR FACILITATOR SUPERFAMILY MULTIDRUG TRANSPORTER MFSC"/>
    <property type="match status" value="1"/>
</dbReference>
<feature type="transmembrane region" description="Helical" evidence="6">
    <location>
        <begin position="202"/>
        <end position="223"/>
    </location>
</feature>
<dbReference type="SUPFAM" id="SSF103473">
    <property type="entry name" value="MFS general substrate transporter"/>
    <property type="match status" value="2"/>
</dbReference>
<keyword evidence="2 6" id="KW-0812">Transmembrane</keyword>
<accession>A0A0D0CIH1</accession>
<evidence type="ECO:0000313" key="8">
    <source>
        <dbReference type="EMBL" id="KIK54808.1"/>
    </source>
</evidence>
<feature type="transmembrane region" description="Helical" evidence="6">
    <location>
        <begin position="275"/>
        <end position="299"/>
    </location>
</feature>
<feature type="transmembrane region" description="Helical" evidence="6">
    <location>
        <begin position="416"/>
        <end position="437"/>
    </location>
</feature>
<feature type="transmembrane region" description="Helical" evidence="6">
    <location>
        <begin position="12"/>
        <end position="36"/>
    </location>
</feature>
<name>A0A0D0CIH1_9AGAR</name>
<protein>
    <recommendedName>
        <fullName evidence="7">Major facilitator superfamily (MFS) profile domain-containing protein</fullName>
    </recommendedName>
</protein>
<evidence type="ECO:0000256" key="1">
    <source>
        <dbReference type="ARBA" id="ARBA00004141"/>
    </source>
</evidence>
<dbReference type="GO" id="GO:0016020">
    <property type="term" value="C:membrane"/>
    <property type="evidence" value="ECO:0007669"/>
    <property type="project" value="UniProtKB-SubCell"/>
</dbReference>
<gene>
    <name evidence="8" type="ORF">GYMLUDRAFT_48358</name>
</gene>
<dbReference type="EMBL" id="KN834812">
    <property type="protein sequence ID" value="KIK54808.1"/>
    <property type="molecule type" value="Genomic_DNA"/>
</dbReference>
<feature type="transmembrane region" description="Helical" evidence="6">
    <location>
        <begin position="369"/>
        <end position="395"/>
    </location>
</feature>
<feature type="transmembrane region" description="Helical" evidence="6">
    <location>
        <begin position="138"/>
        <end position="161"/>
    </location>
</feature>
<evidence type="ECO:0000256" key="4">
    <source>
        <dbReference type="ARBA" id="ARBA00023136"/>
    </source>
</evidence>
<feature type="transmembrane region" description="Helical" evidence="6">
    <location>
        <begin position="167"/>
        <end position="190"/>
    </location>
</feature>
<feature type="transmembrane region" description="Helical" evidence="6">
    <location>
        <begin position="235"/>
        <end position="254"/>
    </location>
</feature>
<proteinExistence type="predicted"/>
<dbReference type="PANTHER" id="PTHR42718:SF10">
    <property type="entry name" value="TRANSPORTER, PUTATIVE (AFU_ORTHOLOGUE AFUA_8G06760)-RELATED"/>
    <property type="match status" value="1"/>
</dbReference>
<feature type="transmembrane region" description="Helical" evidence="6">
    <location>
        <begin position="103"/>
        <end position="126"/>
    </location>
</feature>
<evidence type="ECO:0000256" key="5">
    <source>
        <dbReference type="SAM" id="MobiDB-lite"/>
    </source>
</evidence>
<feature type="transmembrane region" description="Helical" evidence="6">
    <location>
        <begin position="79"/>
        <end position="97"/>
    </location>
</feature>
<organism evidence="8 9">
    <name type="scientific">Collybiopsis luxurians FD-317 M1</name>
    <dbReference type="NCBI Taxonomy" id="944289"/>
    <lineage>
        <taxon>Eukaryota</taxon>
        <taxon>Fungi</taxon>
        <taxon>Dikarya</taxon>
        <taxon>Basidiomycota</taxon>
        <taxon>Agaricomycotina</taxon>
        <taxon>Agaricomycetes</taxon>
        <taxon>Agaricomycetidae</taxon>
        <taxon>Agaricales</taxon>
        <taxon>Marasmiineae</taxon>
        <taxon>Omphalotaceae</taxon>
        <taxon>Collybiopsis</taxon>
        <taxon>Collybiopsis luxurians</taxon>
    </lineage>
</organism>
<evidence type="ECO:0000313" key="9">
    <source>
        <dbReference type="Proteomes" id="UP000053593"/>
    </source>
</evidence>
<keyword evidence="3 6" id="KW-1133">Transmembrane helix</keyword>
<evidence type="ECO:0000259" key="7">
    <source>
        <dbReference type="PROSITE" id="PS50850"/>
    </source>
</evidence>
<keyword evidence="9" id="KW-1185">Reference proteome</keyword>
<dbReference type="Proteomes" id="UP000053593">
    <property type="component" value="Unassembled WGS sequence"/>
</dbReference>
<evidence type="ECO:0000256" key="2">
    <source>
        <dbReference type="ARBA" id="ARBA00022692"/>
    </source>
</evidence>
<feature type="region of interest" description="Disordered" evidence="5">
    <location>
        <begin position="487"/>
        <end position="506"/>
    </location>
</feature>
<dbReference type="Pfam" id="PF07690">
    <property type="entry name" value="MFS_1"/>
    <property type="match status" value="1"/>
</dbReference>
<dbReference type="PROSITE" id="PS50850">
    <property type="entry name" value="MFS"/>
    <property type="match status" value="1"/>
</dbReference>
<comment type="subcellular location">
    <subcellularLocation>
        <location evidence="1">Membrane</location>
        <topology evidence="1">Multi-pass membrane protein</topology>
    </subcellularLocation>
</comment>
<feature type="domain" description="Major facilitator superfamily (MFS) profile" evidence="7">
    <location>
        <begin position="13"/>
        <end position="481"/>
    </location>
</feature>
<feature type="transmembrane region" description="Helical" evidence="6">
    <location>
        <begin position="343"/>
        <end position="363"/>
    </location>
</feature>
<dbReference type="Gene3D" id="1.20.1250.20">
    <property type="entry name" value="MFS general substrate transporter like domains"/>
    <property type="match status" value="1"/>
</dbReference>
<evidence type="ECO:0000256" key="6">
    <source>
        <dbReference type="SAM" id="Phobius"/>
    </source>
</evidence>
<dbReference type="InterPro" id="IPR011701">
    <property type="entry name" value="MFS"/>
</dbReference>
<dbReference type="InterPro" id="IPR036259">
    <property type="entry name" value="MFS_trans_sf"/>
</dbReference>
<dbReference type="InterPro" id="IPR020846">
    <property type="entry name" value="MFS_dom"/>
</dbReference>
<dbReference type="HOGENOM" id="CLU_000960_27_5_1"/>
<reference evidence="8 9" key="1">
    <citation type="submission" date="2014-04" db="EMBL/GenBank/DDBJ databases">
        <title>Evolutionary Origins and Diversification of the Mycorrhizal Mutualists.</title>
        <authorList>
            <consortium name="DOE Joint Genome Institute"/>
            <consortium name="Mycorrhizal Genomics Consortium"/>
            <person name="Kohler A."/>
            <person name="Kuo A."/>
            <person name="Nagy L.G."/>
            <person name="Floudas D."/>
            <person name="Copeland A."/>
            <person name="Barry K.W."/>
            <person name="Cichocki N."/>
            <person name="Veneault-Fourrey C."/>
            <person name="LaButti K."/>
            <person name="Lindquist E.A."/>
            <person name="Lipzen A."/>
            <person name="Lundell T."/>
            <person name="Morin E."/>
            <person name="Murat C."/>
            <person name="Riley R."/>
            <person name="Ohm R."/>
            <person name="Sun H."/>
            <person name="Tunlid A."/>
            <person name="Henrissat B."/>
            <person name="Grigoriev I.V."/>
            <person name="Hibbett D.S."/>
            <person name="Martin F."/>
        </authorList>
    </citation>
    <scope>NUCLEOTIDE SEQUENCE [LARGE SCALE GENOMIC DNA]</scope>
    <source>
        <strain evidence="8 9">FD-317 M1</strain>
    </source>
</reference>